<keyword evidence="4" id="KW-1185">Reference proteome</keyword>
<dbReference type="EMBL" id="CP044016">
    <property type="protein sequence ID" value="QES89068.1"/>
    <property type="molecule type" value="Genomic_DNA"/>
</dbReference>
<keyword evidence="2" id="KW-1134">Transmembrane beta strand</keyword>
<dbReference type="Gene3D" id="2.20.200.10">
    <property type="entry name" value="Outer membrane efflux proteins (OEP)"/>
    <property type="match status" value="1"/>
</dbReference>
<dbReference type="RefSeq" id="WP_131330014.1">
    <property type="nucleotide sequence ID" value="NZ_CP044016.1"/>
</dbReference>
<keyword evidence="2" id="KW-0564">Palmitate</keyword>
<dbReference type="NCBIfam" id="TIGR01845">
    <property type="entry name" value="outer_NodT"/>
    <property type="match status" value="1"/>
</dbReference>
<evidence type="ECO:0000313" key="4">
    <source>
        <dbReference type="Proteomes" id="UP000292424"/>
    </source>
</evidence>
<protein>
    <submittedName>
        <fullName evidence="3">TolC family protein</fullName>
    </submittedName>
</protein>
<organism evidence="3 4">
    <name type="scientific">Rhizosphaericola mali</name>
    <dbReference type="NCBI Taxonomy" id="2545455"/>
    <lineage>
        <taxon>Bacteria</taxon>
        <taxon>Pseudomonadati</taxon>
        <taxon>Bacteroidota</taxon>
        <taxon>Chitinophagia</taxon>
        <taxon>Chitinophagales</taxon>
        <taxon>Chitinophagaceae</taxon>
        <taxon>Rhizosphaericola</taxon>
    </lineage>
</organism>
<accession>A0A5P2G2X1</accession>
<dbReference type="Pfam" id="PF02321">
    <property type="entry name" value="OEP"/>
    <property type="match status" value="2"/>
</dbReference>
<keyword evidence="2" id="KW-0472">Membrane</keyword>
<comment type="subcellular location">
    <subcellularLocation>
        <location evidence="2">Cell membrane</location>
        <topology evidence="2">Lipid-anchor</topology>
    </subcellularLocation>
</comment>
<reference evidence="3 4" key="1">
    <citation type="submission" date="2019-09" db="EMBL/GenBank/DDBJ databases">
        <title>Complete genome sequence of Arachidicoccus sp. B3-10 isolated from apple orchard soil.</title>
        <authorList>
            <person name="Kim H.S."/>
            <person name="Han K.-I."/>
            <person name="Suh M.K."/>
            <person name="Lee K.C."/>
            <person name="Eom M.K."/>
            <person name="Kim J.-S."/>
            <person name="Kang S.W."/>
            <person name="Sin Y."/>
            <person name="Lee J.-S."/>
        </authorList>
    </citation>
    <scope>NUCLEOTIDE SEQUENCE [LARGE SCALE GENOMIC DNA]</scope>
    <source>
        <strain evidence="3 4">B3-10</strain>
    </source>
</reference>
<dbReference type="OrthoDB" id="9770517at2"/>
<dbReference type="SUPFAM" id="SSF56954">
    <property type="entry name" value="Outer membrane efflux proteins (OEP)"/>
    <property type="match status" value="1"/>
</dbReference>
<dbReference type="Proteomes" id="UP000292424">
    <property type="component" value="Chromosome"/>
</dbReference>
<dbReference type="AlphaFoldDB" id="A0A5P2G2X1"/>
<evidence type="ECO:0000256" key="1">
    <source>
        <dbReference type="ARBA" id="ARBA00007613"/>
    </source>
</evidence>
<gene>
    <name evidence="3" type="ORF">E0W69_010500</name>
</gene>
<proteinExistence type="inferred from homology"/>
<dbReference type="PANTHER" id="PTHR30203:SF30">
    <property type="entry name" value="OUTER MEMBRANE PROTEIN-RELATED"/>
    <property type="match status" value="1"/>
</dbReference>
<dbReference type="InterPro" id="IPR003423">
    <property type="entry name" value="OMP_efflux"/>
</dbReference>
<dbReference type="Gene3D" id="1.20.1600.10">
    <property type="entry name" value="Outer membrane efflux proteins (OEP)"/>
    <property type="match status" value="1"/>
</dbReference>
<dbReference type="GO" id="GO:0005886">
    <property type="term" value="C:plasma membrane"/>
    <property type="evidence" value="ECO:0007669"/>
    <property type="project" value="UniProtKB-SubCell"/>
</dbReference>
<comment type="similarity">
    <text evidence="1 2">Belongs to the outer membrane factor (OMF) (TC 1.B.17) family.</text>
</comment>
<dbReference type="PANTHER" id="PTHR30203">
    <property type="entry name" value="OUTER MEMBRANE CATION EFFLUX PROTEIN"/>
    <property type="match status" value="1"/>
</dbReference>
<dbReference type="InterPro" id="IPR010131">
    <property type="entry name" value="MdtP/NodT-like"/>
</dbReference>
<evidence type="ECO:0000256" key="2">
    <source>
        <dbReference type="RuleBase" id="RU362097"/>
    </source>
</evidence>
<name>A0A5P2G2X1_9BACT</name>
<sequence>MKYISYLFSIIIVVFWGCKTPQIATLPTAPSLPESFDSNQDTASNISQLPWKTFFPDTSLCQLIDTALIYNPDLLIANQKIQITGVYLQMAKGALLPSLTFDVNASGTHYGKYTMDGVGNYDTNLSDNITDNQKINEQFSPNYWLGFNSSWEADLWGKLRNKKKAELSKYLASSEGKNLVQTILISQVAGLYYTLQGLDKEKNILEQNEVLQQTALDNVKALMDGGRATQLAIQQFQGQLLNTQASQTTIDQKIKATENQLNTLIGTFGKKIDRDTTFLQNEKMQQINIGFPSELLQNRPDIKSALYSLESAKANVKSAKAAFLPSFKIDAFAAFNAFNGTFLFNGKSIAYSLAGGLSAPIFLKNQLKANFNIATAEQQTAFYEFQKSTLNAYQEVATSFNNLETNKKIMSQKSQEVKALQDGVISANDLYFGGYAGYLEIISAQKSMLQAQLELVNKQKDIMLSIVDIYRSVGGGWK</sequence>
<dbReference type="KEGG" id="arac:E0W69_010500"/>
<keyword evidence="2" id="KW-0812">Transmembrane</keyword>
<keyword evidence="2" id="KW-0449">Lipoprotein</keyword>
<dbReference type="GO" id="GO:0015562">
    <property type="term" value="F:efflux transmembrane transporter activity"/>
    <property type="evidence" value="ECO:0007669"/>
    <property type="project" value="InterPro"/>
</dbReference>
<evidence type="ECO:0000313" key="3">
    <source>
        <dbReference type="EMBL" id="QES89068.1"/>
    </source>
</evidence>